<protein>
    <submittedName>
        <fullName evidence="2">Uncharacterized protein</fullName>
    </submittedName>
</protein>
<evidence type="ECO:0000313" key="3">
    <source>
        <dbReference type="Proteomes" id="UP001374584"/>
    </source>
</evidence>
<organism evidence="2 3">
    <name type="scientific">Phaseolus coccineus</name>
    <name type="common">Scarlet runner bean</name>
    <name type="synonym">Phaseolus multiflorus</name>
    <dbReference type="NCBI Taxonomy" id="3886"/>
    <lineage>
        <taxon>Eukaryota</taxon>
        <taxon>Viridiplantae</taxon>
        <taxon>Streptophyta</taxon>
        <taxon>Embryophyta</taxon>
        <taxon>Tracheophyta</taxon>
        <taxon>Spermatophyta</taxon>
        <taxon>Magnoliopsida</taxon>
        <taxon>eudicotyledons</taxon>
        <taxon>Gunneridae</taxon>
        <taxon>Pentapetalae</taxon>
        <taxon>rosids</taxon>
        <taxon>fabids</taxon>
        <taxon>Fabales</taxon>
        <taxon>Fabaceae</taxon>
        <taxon>Papilionoideae</taxon>
        <taxon>50 kb inversion clade</taxon>
        <taxon>NPAAA clade</taxon>
        <taxon>indigoferoid/millettioid clade</taxon>
        <taxon>Phaseoleae</taxon>
        <taxon>Phaseolus</taxon>
    </lineage>
</organism>
<keyword evidence="3" id="KW-1185">Reference proteome</keyword>
<name>A0AAN9MB08_PHACN</name>
<feature type="compositionally biased region" description="Polar residues" evidence="1">
    <location>
        <begin position="118"/>
        <end position="139"/>
    </location>
</feature>
<gene>
    <name evidence="2" type="ORF">VNO80_23051</name>
</gene>
<comment type="caution">
    <text evidence="2">The sequence shown here is derived from an EMBL/GenBank/DDBJ whole genome shotgun (WGS) entry which is preliminary data.</text>
</comment>
<proteinExistence type="predicted"/>
<dbReference type="Proteomes" id="UP001374584">
    <property type="component" value="Unassembled WGS sequence"/>
</dbReference>
<accession>A0AAN9MB08</accession>
<dbReference type="AlphaFoldDB" id="A0AAN9MB08"/>
<feature type="region of interest" description="Disordered" evidence="1">
    <location>
        <begin position="109"/>
        <end position="139"/>
    </location>
</feature>
<evidence type="ECO:0000256" key="1">
    <source>
        <dbReference type="SAM" id="MobiDB-lite"/>
    </source>
</evidence>
<reference evidence="2 3" key="1">
    <citation type="submission" date="2024-01" db="EMBL/GenBank/DDBJ databases">
        <title>The genomes of 5 underutilized Papilionoideae crops provide insights into root nodulation and disease resistanc.</title>
        <authorList>
            <person name="Jiang F."/>
        </authorList>
    </citation>
    <scope>NUCLEOTIDE SEQUENCE [LARGE SCALE GENOMIC DNA]</scope>
    <source>
        <strain evidence="2">JINMINGXINNONG_FW02</strain>
        <tissue evidence="2">Leaves</tissue>
    </source>
</reference>
<evidence type="ECO:0000313" key="2">
    <source>
        <dbReference type="EMBL" id="KAK7348493.1"/>
    </source>
</evidence>
<sequence length="139" mass="15347">MNATTFVVPSFVLKSALSMIRVSRFKPFSILHVSFFKRLVMSSLDDSSKVLLNSASSEHTHIASGGVRDQLRRQAAMRKKSGFELTRTGNSVSHIDVVPPKIVVLLMNPKKRGRPIKPSQQRTETGSSSQAPLMLGQQL</sequence>
<dbReference type="EMBL" id="JAYMYR010000008">
    <property type="protein sequence ID" value="KAK7348493.1"/>
    <property type="molecule type" value="Genomic_DNA"/>
</dbReference>